<dbReference type="HOGENOM" id="CLU_2990488_0_0_7"/>
<gene>
    <name evidence="1" type="ordered locus">HPSA_04930</name>
</gene>
<evidence type="ECO:0000313" key="1">
    <source>
        <dbReference type="EMBL" id="ADU84963.1"/>
    </source>
</evidence>
<dbReference type="RefSeq" id="WP_014534827.1">
    <property type="nucleotide sequence ID" value="NC_017361.1"/>
</dbReference>
<sequence length="57" mass="6715">MDYNFLKPEFIADFTEGEREKQVYKSAYKHSKADRVTKIWNGGRPNLTDTCYFADAF</sequence>
<reference evidence="1 2" key="2">
    <citation type="journal article" date="2013" name="Genome Announc.">
        <title>Genome Sequences of Three hpAfrica2 Strains of Helicobacter pylori.</title>
        <authorList>
            <person name="Duncan S.S."/>
            <person name="Bertoli M.T."/>
            <person name="Kersulyte D."/>
            <person name="Valk P.L."/>
            <person name="Tamma S."/>
            <person name="Segal I."/>
            <person name="McClain M.S."/>
            <person name="Cover T.L."/>
            <person name="Berg D.E."/>
        </authorList>
    </citation>
    <scope>NUCLEOTIDE SEQUENCE [LARGE SCALE GENOMIC DNA]</scope>
    <source>
        <strain evidence="1 2">SouthAfrica7</strain>
    </source>
</reference>
<dbReference type="Proteomes" id="UP000007467">
    <property type="component" value="Chromosome"/>
</dbReference>
<evidence type="ECO:0000313" key="2">
    <source>
        <dbReference type="Proteomes" id="UP000007467"/>
    </source>
</evidence>
<dbReference type="KEGG" id="hes:HPSA_04930"/>
<organism evidence="1 2">
    <name type="scientific">Helicobacter pylori (strain SouthAfrica7)</name>
    <dbReference type="NCBI Taxonomy" id="907239"/>
    <lineage>
        <taxon>Bacteria</taxon>
        <taxon>Pseudomonadati</taxon>
        <taxon>Campylobacterota</taxon>
        <taxon>Epsilonproteobacteria</taxon>
        <taxon>Campylobacterales</taxon>
        <taxon>Helicobacteraceae</taxon>
        <taxon>Helicobacter</taxon>
    </lineage>
</organism>
<dbReference type="EMBL" id="CP002336">
    <property type="protein sequence ID" value="ADU84963.1"/>
    <property type="molecule type" value="Genomic_DNA"/>
</dbReference>
<accession>E8QSJ9</accession>
<proteinExistence type="predicted"/>
<protein>
    <submittedName>
        <fullName evidence="1">Uncharacterized protein</fullName>
    </submittedName>
</protein>
<dbReference type="AlphaFoldDB" id="E8QSJ9"/>
<reference evidence="2" key="1">
    <citation type="submission" date="2010-11" db="EMBL/GenBank/DDBJ databases">
        <title>Genome sequence of Helicobacter pylori strain SouthAfrica7.</title>
        <authorList>
            <person name="Kersulyte D."/>
            <person name="Segal I."/>
            <person name="Mistry R."/>
            <person name="Berg D.E."/>
        </authorList>
    </citation>
    <scope>NUCLEOTIDE SEQUENCE [LARGE SCALE GENOMIC DNA]</scope>
    <source>
        <strain evidence="2">SouthAfrica7</strain>
    </source>
</reference>
<name>E8QSJ9_HELPW</name>